<name>A0A8H6I5R6_9AGAR</name>
<dbReference type="InterPro" id="IPR032675">
    <property type="entry name" value="LRR_dom_sf"/>
</dbReference>
<evidence type="ECO:0000313" key="1">
    <source>
        <dbReference type="EMBL" id="KAF6757943.1"/>
    </source>
</evidence>
<keyword evidence="2" id="KW-1185">Reference proteome</keyword>
<dbReference type="Gene3D" id="3.80.10.10">
    <property type="entry name" value="Ribonuclease Inhibitor"/>
    <property type="match status" value="1"/>
</dbReference>
<dbReference type="Proteomes" id="UP000521943">
    <property type="component" value="Unassembled WGS sequence"/>
</dbReference>
<evidence type="ECO:0000313" key="2">
    <source>
        <dbReference type="Proteomes" id="UP000521943"/>
    </source>
</evidence>
<dbReference type="EMBL" id="JACGCI010000020">
    <property type="protein sequence ID" value="KAF6757943.1"/>
    <property type="molecule type" value="Genomic_DNA"/>
</dbReference>
<comment type="caution">
    <text evidence="1">The sequence shown here is derived from an EMBL/GenBank/DDBJ whole genome shotgun (WGS) entry which is preliminary data.</text>
</comment>
<organism evidence="1 2">
    <name type="scientific">Ephemerocybe angulata</name>
    <dbReference type="NCBI Taxonomy" id="980116"/>
    <lineage>
        <taxon>Eukaryota</taxon>
        <taxon>Fungi</taxon>
        <taxon>Dikarya</taxon>
        <taxon>Basidiomycota</taxon>
        <taxon>Agaricomycotina</taxon>
        <taxon>Agaricomycetes</taxon>
        <taxon>Agaricomycetidae</taxon>
        <taxon>Agaricales</taxon>
        <taxon>Agaricineae</taxon>
        <taxon>Psathyrellaceae</taxon>
        <taxon>Ephemerocybe</taxon>
    </lineage>
</organism>
<dbReference type="SUPFAM" id="SSF52047">
    <property type="entry name" value="RNI-like"/>
    <property type="match status" value="1"/>
</dbReference>
<proteinExistence type="predicted"/>
<gene>
    <name evidence="1" type="ORF">DFP72DRAFT_209488</name>
</gene>
<dbReference type="AlphaFoldDB" id="A0A8H6I5R6"/>
<dbReference type="OrthoDB" id="2631350at2759"/>
<sequence>MISRRKKVKSSEEEALVAPAQRLPESVLSTPEILGNIVELFLGEKPERTGLPFRRAPSPIWLRTLLPLLVVNRDFFHATVCSLWKDMHSFHPFIQLLPLMTEEQAPEVLDPKCEDDVWGRFKLYASSTTTLVLNGEGEGPWISHLVSLPFRPQNLFPKLQMLDVRVAKITTCVLLPIVAPHLKKCTVSNADEKDLDTTKFTLATLSTKAENLSTLRIAGPLTAGSMDYVHRIRGLRNLIISSKKEPLEKQIPELVRLSSISTLKTLTLDYAIPSVGNKMEESYSPAVENCLETDAMLPDLEELLVSGDGLTQHMIARGIALPNNLRHLDLLCREPDEGREFLMPFALRVYLERNKDLQRLRVKWEEDPRARLEIPRDPRDAFFTENPVFTKSCDQFLPALSRQTSLTELKIDGISFFDDDILSKICEVVPNFPNLVRLTLRTTLSATYENYTTTPPPFTVLETIARACPLLEWINMPVAWVGFVCPRIVLPSRMETPHKLTRLWIGGGDVPAGLSGSISIGRYLNTLFPNLKYLANSRGGRRSTYKTEIEYGTVNPDFQEAMNVPSTRLKYECGGRGFWEEIQELVRSYTQARLEGMRDSQSSKLSS</sequence>
<reference evidence="1 2" key="1">
    <citation type="submission" date="2020-07" db="EMBL/GenBank/DDBJ databases">
        <title>Comparative genomics of pyrophilous fungi reveals a link between fire events and developmental genes.</title>
        <authorList>
            <consortium name="DOE Joint Genome Institute"/>
            <person name="Steindorff A.S."/>
            <person name="Carver A."/>
            <person name="Calhoun S."/>
            <person name="Stillman K."/>
            <person name="Liu H."/>
            <person name="Lipzen A."/>
            <person name="Pangilinan J."/>
            <person name="Labutti K."/>
            <person name="Bruns T.D."/>
            <person name="Grigoriev I.V."/>
        </authorList>
    </citation>
    <scope>NUCLEOTIDE SEQUENCE [LARGE SCALE GENOMIC DNA]</scope>
    <source>
        <strain evidence="1 2">CBS 144469</strain>
    </source>
</reference>
<accession>A0A8H6I5R6</accession>
<protein>
    <submittedName>
        <fullName evidence="1">Uncharacterized protein</fullName>
    </submittedName>
</protein>